<keyword evidence="2" id="KW-1185">Reference proteome</keyword>
<evidence type="ECO:0000313" key="3">
    <source>
        <dbReference type="WBParaSite" id="Hba_19566"/>
    </source>
</evidence>
<proteinExistence type="predicted"/>
<organism evidence="2 3">
    <name type="scientific">Heterorhabditis bacteriophora</name>
    <name type="common">Entomopathogenic nematode worm</name>
    <dbReference type="NCBI Taxonomy" id="37862"/>
    <lineage>
        <taxon>Eukaryota</taxon>
        <taxon>Metazoa</taxon>
        <taxon>Ecdysozoa</taxon>
        <taxon>Nematoda</taxon>
        <taxon>Chromadorea</taxon>
        <taxon>Rhabditida</taxon>
        <taxon>Rhabditina</taxon>
        <taxon>Rhabditomorpha</taxon>
        <taxon>Strongyloidea</taxon>
        <taxon>Heterorhabditidae</taxon>
        <taxon>Heterorhabditis</taxon>
    </lineage>
</organism>
<accession>A0A1I7XPA1</accession>
<dbReference type="AlphaFoldDB" id="A0A1I7XPA1"/>
<sequence>MSRRSGRGTTSSRASTQGSETMFDNGIPINFEELIEKTNEIDRDTGERLRRHLQFFFMNPLEKWKV</sequence>
<name>A0A1I7XPA1_HETBA</name>
<feature type="compositionally biased region" description="Low complexity" evidence="1">
    <location>
        <begin position="7"/>
        <end position="19"/>
    </location>
</feature>
<protein>
    <submittedName>
        <fullName evidence="3">Uncharacterized protein</fullName>
    </submittedName>
</protein>
<dbReference type="Proteomes" id="UP000095283">
    <property type="component" value="Unplaced"/>
</dbReference>
<dbReference type="WBParaSite" id="Hba_19566">
    <property type="protein sequence ID" value="Hba_19566"/>
    <property type="gene ID" value="Hba_19566"/>
</dbReference>
<feature type="region of interest" description="Disordered" evidence="1">
    <location>
        <begin position="1"/>
        <end position="27"/>
    </location>
</feature>
<evidence type="ECO:0000256" key="1">
    <source>
        <dbReference type="SAM" id="MobiDB-lite"/>
    </source>
</evidence>
<evidence type="ECO:0000313" key="2">
    <source>
        <dbReference type="Proteomes" id="UP000095283"/>
    </source>
</evidence>
<reference evidence="3" key="1">
    <citation type="submission" date="2016-11" db="UniProtKB">
        <authorList>
            <consortium name="WormBaseParasite"/>
        </authorList>
    </citation>
    <scope>IDENTIFICATION</scope>
</reference>